<evidence type="ECO:0000256" key="2">
    <source>
        <dbReference type="ARBA" id="ARBA00011738"/>
    </source>
</evidence>
<proteinExistence type="inferred from homology"/>
<keyword evidence="3 9" id="KW-0436">Ligase</keyword>
<dbReference type="GO" id="GO:0004019">
    <property type="term" value="F:adenylosuccinate synthase activity"/>
    <property type="evidence" value="ECO:0007669"/>
    <property type="project" value="UniProtKB-EC"/>
</dbReference>
<dbReference type="EC" id="6.3.4.4" evidence="9"/>
<keyword evidence="5" id="KW-0547">Nucleotide-binding</keyword>
<protein>
    <submittedName>
        <fullName evidence="9">Adenylosuccinate synthetase</fullName>
        <ecNumber evidence="9">6.3.4.4</ecNumber>
    </submittedName>
</protein>
<evidence type="ECO:0000256" key="7">
    <source>
        <dbReference type="ARBA" id="ARBA00022842"/>
    </source>
</evidence>
<dbReference type="HAMAP" id="MF_00011">
    <property type="entry name" value="Adenylosucc_synth"/>
    <property type="match status" value="1"/>
</dbReference>
<dbReference type="InterPro" id="IPR027417">
    <property type="entry name" value="P-loop_NTPase"/>
</dbReference>
<dbReference type="PANTHER" id="PTHR11846:SF0">
    <property type="entry name" value="ADENYLOSUCCINATE SYNTHETASE"/>
    <property type="match status" value="1"/>
</dbReference>
<dbReference type="InterPro" id="IPR001114">
    <property type="entry name" value="Adenylosuccinate_synthetase"/>
</dbReference>
<evidence type="ECO:0000256" key="8">
    <source>
        <dbReference type="ARBA" id="ARBA00023134"/>
    </source>
</evidence>
<dbReference type="PANTHER" id="PTHR11846">
    <property type="entry name" value="ADENYLOSUCCINATE SYNTHETASE"/>
    <property type="match status" value="1"/>
</dbReference>
<comment type="caution">
    <text evidence="9">The sequence shown here is derived from an EMBL/GenBank/DDBJ whole genome shotgun (WGS) entry which is preliminary data.</text>
</comment>
<dbReference type="GO" id="GO:0046040">
    <property type="term" value="P:IMP metabolic process"/>
    <property type="evidence" value="ECO:0007669"/>
    <property type="project" value="TreeGrafter"/>
</dbReference>
<comment type="subunit">
    <text evidence="2">Homodimer.</text>
</comment>
<evidence type="ECO:0000256" key="6">
    <source>
        <dbReference type="ARBA" id="ARBA00022755"/>
    </source>
</evidence>
<dbReference type="GO" id="GO:0046872">
    <property type="term" value="F:metal ion binding"/>
    <property type="evidence" value="ECO:0007669"/>
    <property type="project" value="UniProtKB-KW"/>
</dbReference>
<reference evidence="9" key="2">
    <citation type="journal article" date="2014" name="ISME J.">
        <title>Microbial stratification in low pH oxic and suboxic macroscopic growths along an acid mine drainage.</title>
        <authorList>
            <person name="Mendez-Garcia C."/>
            <person name="Mesa V."/>
            <person name="Sprenger R.R."/>
            <person name="Richter M."/>
            <person name="Diez M.S."/>
            <person name="Solano J."/>
            <person name="Bargiela R."/>
            <person name="Golyshina O.V."/>
            <person name="Manteca A."/>
            <person name="Ramos J.L."/>
            <person name="Gallego J.R."/>
            <person name="Llorente I."/>
            <person name="Martins Dos Santos V.A."/>
            <person name="Jensen O.N."/>
            <person name="Pelaez A.I."/>
            <person name="Sanchez J."/>
            <person name="Ferrer M."/>
        </authorList>
    </citation>
    <scope>NUCLEOTIDE SEQUENCE</scope>
</reference>
<dbReference type="GO" id="GO:0005525">
    <property type="term" value="F:GTP binding"/>
    <property type="evidence" value="ECO:0007669"/>
    <property type="project" value="UniProtKB-KW"/>
</dbReference>
<dbReference type="GO" id="GO:0005737">
    <property type="term" value="C:cytoplasm"/>
    <property type="evidence" value="ECO:0007669"/>
    <property type="project" value="TreeGrafter"/>
</dbReference>
<name>T1BJF1_9ZZZZ</name>
<organism evidence="9">
    <name type="scientific">mine drainage metagenome</name>
    <dbReference type="NCBI Taxonomy" id="410659"/>
    <lineage>
        <taxon>unclassified sequences</taxon>
        <taxon>metagenomes</taxon>
        <taxon>ecological metagenomes</taxon>
    </lineage>
</organism>
<feature type="non-terminal residue" evidence="9">
    <location>
        <position position="1"/>
    </location>
</feature>
<gene>
    <name evidence="9" type="ORF">B1B_09838</name>
</gene>
<dbReference type="EMBL" id="AUZY01006511">
    <property type="protein sequence ID" value="EQD54110.1"/>
    <property type="molecule type" value="Genomic_DNA"/>
</dbReference>
<dbReference type="FunFam" id="3.90.170.10:FF:000001">
    <property type="entry name" value="Adenylosuccinate synthetase"/>
    <property type="match status" value="1"/>
</dbReference>
<evidence type="ECO:0000256" key="4">
    <source>
        <dbReference type="ARBA" id="ARBA00022723"/>
    </source>
</evidence>
<reference evidence="9" key="1">
    <citation type="submission" date="2013-08" db="EMBL/GenBank/DDBJ databases">
        <authorList>
            <person name="Mendez C."/>
            <person name="Richter M."/>
            <person name="Ferrer M."/>
            <person name="Sanchez J."/>
        </authorList>
    </citation>
    <scope>NUCLEOTIDE SEQUENCE</scope>
</reference>
<keyword evidence="6" id="KW-0658">Purine biosynthesis</keyword>
<keyword evidence="8" id="KW-0342">GTP-binding</keyword>
<evidence type="ECO:0000313" key="9">
    <source>
        <dbReference type="EMBL" id="EQD54110.1"/>
    </source>
</evidence>
<keyword evidence="7" id="KW-0460">Magnesium</keyword>
<evidence type="ECO:0000256" key="1">
    <source>
        <dbReference type="ARBA" id="ARBA00001946"/>
    </source>
</evidence>
<dbReference type="AlphaFoldDB" id="T1BJF1"/>
<dbReference type="GO" id="GO:0044208">
    <property type="term" value="P:'de novo' AMP biosynthetic process"/>
    <property type="evidence" value="ECO:0007669"/>
    <property type="project" value="TreeGrafter"/>
</dbReference>
<dbReference type="InterPro" id="IPR042111">
    <property type="entry name" value="Adenylosuccinate_synth_dom3"/>
</dbReference>
<accession>T1BJF1</accession>
<dbReference type="SMART" id="SM00788">
    <property type="entry name" value="Adenylsucc_synt"/>
    <property type="match status" value="1"/>
</dbReference>
<dbReference type="SUPFAM" id="SSF52540">
    <property type="entry name" value="P-loop containing nucleoside triphosphate hydrolases"/>
    <property type="match status" value="1"/>
</dbReference>
<keyword evidence="4" id="KW-0479">Metal-binding</keyword>
<comment type="cofactor">
    <cofactor evidence="1">
        <name>Mg(2+)</name>
        <dbReference type="ChEBI" id="CHEBI:18420"/>
    </cofactor>
</comment>
<dbReference type="Gene3D" id="3.90.170.10">
    <property type="entry name" value="Adenylosuccinate Synthetase, subunit A, domain 3"/>
    <property type="match status" value="1"/>
</dbReference>
<sequence length="194" mass="21301">PTELDSVVGVTKAYCTRVGAGPFPTEDSGERGEFLRRVGGERGATTGRERRCGWLDLVLLRYAARLNGFTSLAVTKVDVLGGLDSFPVCVQYRMPDGTTVRDAPPLQASDLAAAQPVYTEIPGWPAFHERLKERLRREGPTALPAELRRFFEFLADETGVPVEYVGYGPGRDETLWLGPMTLRRRASGLSAWSG</sequence>
<evidence type="ECO:0000256" key="3">
    <source>
        <dbReference type="ARBA" id="ARBA00022598"/>
    </source>
</evidence>
<dbReference type="Pfam" id="PF00709">
    <property type="entry name" value="Adenylsucc_synt"/>
    <property type="match status" value="1"/>
</dbReference>
<evidence type="ECO:0000256" key="5">
    <source>
        <dbReference type="ARBA" id="ARBA00022741"/>
    </source>
</evidence>